<evidence type="ECO:0000256" key="5">
    <source>
        <dbReference type="SAM" id="MobiDB-lite"/>
    </source>
</evidence>
<evidence type="ECO:0000256" key="1">
    <source>
        <dbReference type="ARBA" id="ARBA00010641"/>
    </source>
</evidence>
<evidence type="ECO:0000256" key="4">
    <source>
        <dbReference type="ARBA" id="ARBA00023163"/>
    </source>
</evidence>
<dbReference type="Pfam" id="PF04542">
    <property type="entry name" value="Sigma70_r2"/>
    <property type="match status" value="1"/>
</dbReference>
<dbReference type="InterPro" id="IPR007627">
    <property type="entry name" value="RNA_pol_sigma70_r2"/>
</dbReference>
<evidence type="ECO:0000259" key="10">
    <source>
        <dbReference type="Pfam" id="PF08281"/>
    </source>
</evidence>
<dbReference type="InterPro" id="IPR013249">
    <property type="entry name" value="RNA_pol_sigma70_r4_t2"/>
</dbReference>
<keyword evidence="6" id="KW-1133">Transmembrane helix</keyword>
<keyword evidence="4" id="KW-0804">Transcription</keyword>
<dbReference type="InterPro" id="IPR039425">
    <property type="entry name" value="RNA_pol_sigma-70-like"/>
</dbReference>
<dbReference type="NCBIfam" id="TIGR02937">
    <property type="entry name" value="sigma70-ECF"/>
    <property type="match status" value="1"/>
</dbReference>
<keyword evidence="12" id="KW-1185">Reference proteome</keyword>
<evidence type="ECO:0000259" key="8">
    <source>
        <dbReference type="Pfam" id="PF04542"/>
    </source>
</evidence>
<dbReference type="GO" id="GO:0006352">
    <property type="term" value="P:DNA-templated transcription initiation"/>
    <property type="evidence" value="ECO:0007669"/>
    <property type="project" value="InterPro"/>
</dbReference>
<dbReference type="GO" id="GO:0003677">
    <property type="term" value="F:DNA binding"/>
    <property type="evidence" value="ECO:0007669"/>
    <property type="project" value="InterPro"/>
</dbReference>
<keyword evidence="6" id="KW-0812">Transmembrane</keyword>
<feature type="transmembrane region" description="Helical" evidence="6">
    <location>
        <begin position="284"/>
        <end position="303"/>
    </location>
</feature>
<dbReference type="Pfam" id="PF08281">
    <property type="entry name" value="Sigma70_r4_2"/>
    <property type="match status" value="1"/>
</dbReference>
<protein>
    <submittedName>
        <fullName evidence="11">ECF RNA polymerase sigma factor SigW</fullName>
    </submittedName>
</protein>
<dbReference type="InterPro" id="IPR011249">
    <property type="entry name" value="Metalloenz_LuxS/M16"/>
</dbReference>
<feature type="transmembrane region" description="Helical" evidence="6">
    <location>
        <begin position="438"/>
        <end position="463"/>
    </location>
</feature>
<dbReference type="InterPro" id="IPR007863">
    <property type="entry name" value="Peptidase_M16_C"/>
</dbReference>
<feature type="domain" description="Peptidase M16 N-terminal" evidence="7">
    <location>
        <begin position="595"/>
        <end position="703"/>
    </location>
</feature>
<keyword evidence="6" id="KW-0472">Membrane</keyword>
<feature type="transmembrane region" description="Helical" evidence="6">
    <location>
        <begin position="309"/>
        <end position="328"/>
    </location>
</feature>
<feature type="domain" description="RNA polymerase sigma-70 region 2" evidence="8">
    <location>
        <begin position="28"/>
        <end position="94"/>
    </location>
</feature>
<evidence type="ECO:0000256" key="6">
    <source>
        <dbReference type="SAM" id="Phobius"/>
    </source>
</evidence>
<dbReference type="CDD" id="cd06171">
    <property type="entry name" value="Sigma70_r4"/>
    <property type="match status" value="1"/>
</dbReference>
<organism evidence="11 12">
    <name type="scientific">Aquisphaera giovannonii</name>
    <dbReference type="NCBI Taxonomy" id="406548"/>
    <lineage>
        <taxon>Bacteria</taxon>
        <taxon>Pseudomonadati</taxon>
        <taxon>Planctomycetota</taxon>
        <taxon>Planctomycetia</taxon>
        <taxon>Isosphaerales</taxon>
        <taxon>Isosphaeraceae</taxon>
        <taxon>Aquisphaera</taxon>
    </lineage>
</organism>
<name>A0A5B9W2C9_9BACT</name>
<dbReference type="EMBL" id="CP042997">
    <property type="protein sequence ID" value="QEH34150.1"/>
    <property type="molecule type" value="Genomic_DNA"/>
</dbReference>
<comment type="similarity">
    <text evidence="1">Belongs to the sigma-70 factor family. ECF subfamily.</text>
</comment>
<dbReference type="Gene3D" id="1.10.1740.10">
    <property type="match status" value="1"/>
</dbReference>
<dbReference type="SUPFAM" id="SSF88946">
    <property type="entry name" value="Sigma2 domain of RNA polymerase sigma factors"/>
    <property type="match status" value="1"/>
</dbReference>
<dbReference type="InterPro" id="IPR014284">
    <property type="entry name" value="RNA_pol_sigma-70_dom"/>
</dbReference>
<keyword evidence="2" id="KW-0805">Transcription regulation</keyword>
<evidence type="ECO:0000259" key="7">
    <source>
        <dbReference type="Pfam" id="PF00675"/>
    </source>
</evidence>
<dbReference type="Pfam" id="PF05193">
    <property type="entry name" value="Peptidase_M16_C"/>
    <property type="match status" value="1"/>
</dbReference>
<evidence type="ECO:0000313" key="12">
    <source>
        <dbReference type="Proteomes" id="UP000324233"/>
    </source>
</evidence>
<dbReference type="SUPFAM" id="SSF63411">
    <property type="entry name" value="LuxS/MPP-like metallohydrolase"/>
    <property type="match status" value="1"/>
</dbReference>
<dbReference type="Pfam" id="PF00675">
    <property type="entry name" value="Peptidase_M16"/>
    <property type="match status" value="1"/>
</dbReference>
<dbReference type="GO" id="GO:0016987">
    <property type="term" value="F:sigma factor activity"/>
    <property type="evidence" value="ECO:0007669"/>
    <property type="project" value="UniProtKB-KW"/>
</dbReference>
<dbReference type="SUPFAM" id="SSF88659">
    <property type="entry name" value="Sigma3 and sigma4 domains of RNA polymerase sigma factors"/>
    <property type="match status" value="1"/>
</dbReference>
<dbReference type="KEGG" id="agv:OJF2_26850"/>
<feature type="domain" description="Peptidase M16 C-terminal" evidence="9">
    <location>
        <begin position="741"/>
        <end position="840"/>
    </location>
</feature>
<evidence type="ECO:0000256" key="3">
    <source>
        <dbReference type="ARBA" id="ARBA00023082"/>
    </source>
</evidence>
<dbReference type="InterPro" id="IPR013325">
    <property type="entry name" value="RNA_pol_sigma_r2"/>
</dbReference>
<dbReference type="InterPro" id="IPR011765">
    <property type="entry name" value="Pept_M16_N"/>
</dbReference>
<keyword evidence="3" id="KW-0731">Sigma factor</keyword>
<feature type="domain" description="RNA polymerase sigma factor 70 region 4 type 2" evidence="10">
    <location>
        <begin position="129"/>
        <end position="179"/>
    </location>
</feature>
<evidence type="ECO:0000256" key="2">
    <source>
        <dbReference type="ARBA" id="ARBA00023015"/>
    </source>
</evidence>
<dbReference type="AlphaFoldDB" id="A0A5B9W2C9"/>
<accession>A0A5B9W2C9</accession>
<dbReference type="GO" id="GO:0046872">
    <property type="term" value="F:metal ion binding"/>
    <property type="evidence" value="ECO:0007669"/>
    <property type="project" value="InterPro"/>
</dbReference>
<dbReference type="Proteomes" id="UP000324233">
    <property type="component" value="Chromosome"/>
</dbReference>
<feature type="transmembrane region" description="Helical" evidence="6">
    <location>
        <begin position="242"/>
        <end position="263"/>
    </location>
</feature>
<dbReference type="InterPro" id="IPR013324">
    <property type="entry name" value="RNA_pol_sigma_r3/r4-like"/>
</dbReference>
<evidence type="ECO:0000313" key="11">
    <source>
        <dbReference type="EMBL" id="QEH34150.1"/>
    </source>
</evidence>
<dbReference type="PANTHER" id="PTHR43133">
    <property type="entry name" value="RNA POLYMERASE ECF-TYPE SIGMA FACTO"/>
    <property type="match status" value="1"/>
</dbReference>
<dbReference type="Gene3D" id="1.10.10.10">
    <property type="entry name" value="Winged helix-like DNA-binding domain superfamily/Winged helix DNA-binding domain"/>
    <property type="match status" value="1"/>
</dbReference>
<dbReference type="PANTHER" id="PTHR43133:SF51">
    <property type="entry name" value="RNA POLYMERASE SIGMA FACTOR"/>
    <property type="match status" value="1"/>
</dbReference>
<feature type="region of interest" description="Disordered" evidence="5">
    <location>
        <begin position="556"/>
        <end position="579"/>
    </location>
</feature>
<gene>
    <name evidence="11" type="primary">sigW_5</name>
    <name evidence="11" type="ORF">OJF2_26850</name>
</gene>
<evidence type="ECO:0000259" key="9">
    <source>
        <dbReference type="Pfam" id="PF05193"/>
    </source>
</evidence>
<proteinExistence type="inferred from homology"/>
<reference evidence="11 12" key="1">
    <citation type="submission" date="2019-08" db="EMBL/GenBank/DDBJ databases">
        <title>Deep-cultivation of Planctomycetes and their phenomic and genomic characterization uncovers novel biology.</title>
        <authorList>
            <person name="Wiegand S."/>
            <person name="Jogler M."/>
            <person name="Boedeker C."/>
            <person name="Pinto D."/>
            <person name="Vollmers J."/>
            <person name="Rivas-Marin E."/>
            <person name="Kohn T."/>
            <person name="Peeters S.H."/>
            <person name="Heuer A."/>
            <person name="Rast P."/>
            <person name="Oberbeckmann S."/>
            <person name="Bunk B."/>
            <person name="Jeske O."/>
            <person name="Meyerdierks A."/>
            <person name="Storesund J.E."/>
            <person name="Kallscheuer N."/>
            <person name="Luecker S."/>
            <person name="Lage O.M."/>
            <person name="Pohl T."/>
            <person name="Merkel B.J."/>
            <person name="Hornburger P."/>
            <person name="Mueller R.-W."/>
            <person name="Bruemmer F."/>
            <person name="Labrenz M."/>
            <person name="Spormann A.M."/>
            <person name="Op den Camp H."/>
            <person name="Overmann J."/>
            <person name="Amann R."/>
            <person name="Jetten M.S.M."/>
            <person name="Mascher T."/>
            <person name="Medema M.H."/>
            <person name="Devos D.P."/>
            <person name="Kaster A.-K."/>
            <person name="Ovreas L."/>
            <person name="Rohde M."/>
            <person name="Galperin M.Y."/>
            <person name="Jogler C."/>
        </authorList>
    </citation>
    <scope>NUCLEOTIDE SEQUENCE [LARGE SCALE GENOMIC DNA]</scope>
    <source>
        <strain evidence="11 12">OJF2</strain>
    </source>
</reference>
<sequence>MQADSTPGADAEIWREVREGSVAAFETLVRRHQSLICAVAYSGCGDLALSEDLAQETFWAAWRQRASLKSPERVTAWLCGIARNLARNAHRKEAHRRQAAPDADLLARVPGGDPEPAEEAVSREEESLIWKALERLPEDYREPLVLFYREGQSVAETAAAMGLSEDAVKQRLARGRRMLRASMSGLVEDGLRRSRPGRRFTATVLAGLAAHGAGAEAASAATATGAGVAAWKASAGAAGAGGAIGGLLGTLGGLLGGWLGTWLPAQAAASRRERDAILLAGRRMMAVSIALLVVLLGPIRAYAGTPAYLLAWGGWMATFAALVGAECLRLAREVQRIRAEPMTDDAPNDTSLRAGLAAASGWVGGRSYRSDATLFGLPLIDVQLTAPKPPGPGEDFPGRDQGRRIARGWVAIGDDARGLLLAVGATARGLVALGGRAFGALSIGGLAVGLVSLGGVGIGVAGIGGLGAGVYAIGGGAVGWRAAGGIALGWDLACGGGAVARHAALGGAAFARDYAVGGQARAAHANDDAARAALLDDPFTRIALTAMGQQGVLDRIRSPRGGGAQLPGQAPPPETRGDFGLDNGLAVRIRPIEGADRAALVVLYKIGGDHDPPGRSGLAHLLEHLAVTSAAGDSPSRTAEGFYRSHPAGCNAQTGDRYTALATVFPPQDLDRELREAAARMGRLRITPADLDRERPRLLDEVANMFGRIPSLGAINVARELVRPAPHGGRKGGLPEQVAAIPLEELRARWDRYYKPRNAILVLAGAIDQDAARRAVTDHFAGLAPGELIPPPSGPGPLRAGAVRELSVRPIGPKAGPVACVGYAAPDPRSDLYAPFLVLAARFWAASATQNGGEPGRPSVYFPVLDDPAMLAVSATARAGETAAQSFARLESFVADTVAPPLRDGEREAARMNFAMFLGTAEMPDAALARNPYGAAFALARREQLGIDPAAVGRAFDALTDRDLRRAADEAFAPGRKVGVRIDPGE</sequence>
<dbReference type="InterPro" id="IPR036388">
    <property type="entry name" value="WH-like_DNA-bd_sf"/>
</dbReference>
<dbReference type="Gene3D" id="3.30.830.10">
    <property type="entry name" value="Metalloenzyme, LuxS/M16 peptidase-like"/>
    <property type="match status" value="1"/>
</dbReference>